<dbReference type="InterPro" id="IPR037614">
    <property type="entry name" value="Kazrin"/>
</dbReference>
<dbReference type="SUPFAM" id="SSF47769">
    <property type="entry name" value="SAM/Pointed domain"/>
    <property type="match status" value="2"/>
</dbReference>
<name>A0A671PSV2_9TELE</name>
<dbReference type="Pfam" id="PF07647">
    <property type="entry name" value="SAM_2"/>
    <property type="match status" value="1"/>
</dbReference>
<dbReference type="PROSITE" id="PS50105">
    <property type="entry name" value="SAM_DOMAIN"/>
    <property type="match status" value="1"/>
</dbReference>
<accession>A0A671PSV2</accession>
<dbReference type="SMART" id="SM00454">
    <property type="entry name" value="SAM"/>
    <property type="match status" value="2"/>
</dbReference>
<protein>
    <submittedName>
        <fullName evidence="3">Kazrin, periplakin interacting protein a</fullName>
    </submittedName>
</protein>
<feature type="region of interest" description="Disordered" evidence="1">
    <location>
        <begin position="195"/>
        <end position="254"/>
    </location>
</feature>
<dbReference type="Gene3D" id="1.10.150.50">
    <property type="entry name" value="Transcription Factor, Ets-1"/>
    <property type="match status" value="2"/>
</dbReference>
<dbReference type="Proteomes" id="UP000472260">
    <property type="component" value="Unassembled WGS sequence"/>
</dbReference>
<evidence type="ECO:0000313" key="3">
    <source>
        <dbReference type="Ensembl" id="ENSSANP00000060690.1"/>
    </source>
</evidence>
<dbReference type="InterPro" id="IPR037616">
    <property type="entry name" value="Kazrin_SAM_rpt_3"/>
</dbReference>
<feature type="domain" description="SAM" evidence="2">
    <location>
        <begin position="37"/>
        <end position="93"/>
    </location>
</feature>
<dbReference type="InterPro" id="IPR013761">
    <property type="entry name" value="SAM/pointed_sf"/>
</dbReference>
<dbReference type="Ensembl" id="ENSSANT00000064539.1">
    <property type="protein sequence ID" value="ENSSANP00000060686.1"/>
    <property type="gene ID" value="ENSSANG00000030305.1"/>
</dbReference>
<organism evidence="3 4">
    <name type="scientific">Sinocyclocheilus anshuiensis</name>
    <dbReference type="NCBI Taxonomy" id="1608454"/>
    <lineage>
        <taxon>Eukaryota</taxon>
        <taxon>Metazoa</taxon>
        <taxon>Chordata</taxon>
        <taxon>Craniata</taxon>
        <taxon>Vertebrata</taxon>
        <taxon>Euteleostomi</taxon>
        <taxon>Actinopterygii</taxon>
        <taxon>Neopterygii</taxon>
        <taxon>Teleostei</taxon>
        <taxon>Ostariophysi</taxon>
        <taxon>Cypriniformes</taxon>
        <taxon>Cyprinidae</taxon>
        <taxon>Cyprininae</taxon>
        <taxon>Sinocyclocheilus</taxon>
    </lineage>
</organism>
<evidence type="ECO:0000256" key="1">
    <source>
        <dbReference type="SAM" id="MobiDB-lite"/>
    </source>
</evidence>
<keyword evidence="4" id="KW-1185">Reference proteome</keyword>
<dbReference type="AlphaFoldDB" id="A0A671PSV2"/>
<sequence length="280" mass="31650">MHRRKLRLAIEDYRDAESGHGLSKAADLDHHWVAQAWLTDVGLPQYSQFFHTHLVDGRLLSTLTHTDLEKHLHVSKKAHQNSLLLGIQLLHTLNFDKEILQSRRSECGNQNTDPVVWTCHRIIKWIKEIDLKEFADNLQNSGVHGAIMVLDPSFSSDTMATALCIPCNKHMVRHHLNDEMKALVSAARAGLDQEVEPLGTPPTLHRQSSLSSSSPSCHDDQQSLRRVKQQLGLSPKNFTGRKISHQNRSGSFPRNGLQEVSLQRERCPVRHFSAAELTNV</sequence>
<proteinExistence type="predicted"/>
<reference evidence="3" key="1">
    <citation type="submission" date="2025-05" db="UniProtKB">
        <authorList>
            <consortium name="Ensembl"/>
        </authorList>
    </citation>
    <scope>IDENTIFICATION</scope>
</reference>
<dbReference type="PANTHER" id="PTHR12776">
    <property type="entry name" value="KAZRIN-RELATED"/>
    <property type="match status" value="1"/>
</dbReference>
<dbReference type="PANTHER" id="PTHR12776:SF3">
    <property type="entry name" value="KAZRIN-A"/>
    <property type="match status" value="1"/>
</dbReference>
<dbReference type="Pfam" id="PF00536">
    <property type="entry name" value="SAM_1"/>
    <property type="match status" value="1"/>
</dbReference>
<evidence type="ECO:0000313" key="4">
    <source>
        <dbReference type="Proteomes" id="UP000472260"/>
    </source>
</evidence>
<dbReference type="Ensembl" id="ENSSANT00000064543.1">
    <property type="protein sequence ID" value="ENSSANP00000060690.1"/>
    <property type="gene ID" value="ENSSANG00000030305.1"/>
</dbReference>
<evidence type="ECO:0000259" key="2">
    <source>
        <dbReference type="PROSITE" id="PS50105"/>
    </source>
</evidence>
<dbReference type="CDD" id="cd09570">
    <property type="entry name" value="SAM_kazrin_repeat3"/>
    <property type="match status" value="1"/>
</dbReference>
<dbReference type="InterPro" id="IPR001660">
    <property type="entry name" value="SAM"/>
</dbReference>